<sequence length="322" mass="35601">MNQLDQLKTMTTVVADTGDFESIAAYKPQDATTNPSLLYKAAQIPQYRHLLDDALAYGQAKGGDAEERTRWIMDKLAVNFGQEILKIVPGRVSTEIDARLSFDTQSTIARAERLIDLYEEIGVDPKTRVLFKIASTWEGIQAAAALERRGIHCNLTLLFSFPQAVACADAGVTLISPFVGRILDWYKSAEHVEGYPADQDPGVLSVTRIFNYYKRHGYDTVVMGASFRNRDEILALAGCDYLTISPGLLGELADQDGSVERKLDAEAARAMDIERVSFDEKAFRWGLNEVAMATEKLAEGIRLFTADTEKLEAFARKTGSGT</sequence>
<dbReference type="Proteomes" id="UP000002964">
    <property type="component" value="Unassembled WGS sequence"/>
</dbReference>
<dbReference type="InterPro" id="IPR018225">
    <property type="entry name" value="Transaldolase_AS"/>
</dbReference>
<reference evidence="12 13" key="2">
    <citation type="submission" date="2011-11" db="EMBL/GenBank/DDBJ databases">
        <authorList>
            <consortium name="US DOE Joint Genome Institute"/>
            <person name="Lucas S."/>
            <person name="Han J."/>
            <person name="Lapidus A."/>
            <person name="Cheng J.-F."/>
            <person name="Goodwin L."/>
            <person name="Pitluck S."/>
            <person name="Peters L."/>
            <person name="Ovchinnikova G."/>
            <person name="Zhang X."/>
            <person name="Detter J.C."/>
            <person name="Han C."/>
            <person name="Tapia R."/>
            <person name="Land M."/>
            <person name="Hauser L."/>
            <person name="Kyrpides N."/>
            <person name="Ivanova N."/>
            <person name="Pagani I."/>
            <person name="Vogl K."/>
            <person name="Liu Z."/>
            <person name="Overmann J."/>
            <person name="Frigaard N.-U."/>
            <person name="Bryant D."/>
            <person name="Woyke T."/>
        </authorList>
    </citation>
    <scope>NUCLEOTIDE SEQUENCE [LARGE SCALE GENOMIC DNA]</scope>
    <source>
        <strain evidence="12 13">970</strain>
    </source>
</reference>
<dbReference type="OrthoDB" id="9809101at2"/>
<evidence type="ECO:0000256" key="4">
    <source>
        <dbReference type="ARBA" id="ARBA00008012"/>
    </source>
</evidence>
<dbReference type="EC" id="2.2.1.2" evidence="5 11"/>
<dbReference type="CDD" id="cd00957">
    <property type="entry name" value="Transaldolase_TalAB"/>
    <property type="match status" value="1"/>
</dbReference>
<evidence type="ECO:0000256" key="7">
    <source>
        <dbReference type="ARBA" id="ARBA00022679"/>
    </source>
</evidence>
<comment type="function">
    <text evidence="1 11">Transaldolase is important for the balance of metabolites in the pentose-phosphate pathway.</text>
</comment>
<comment type="pathway">
    <text evidence="3 11">Carbohydrate degradation; pentose phosphate pathway; D-glyceraldehyde 3-phosphate and beta-D-fructose 6-phosphate from D-ribose 5-phosphate and D-xylulose 5-phosphate (non-oxidative stage): step 2/3.</text>
</comment>
<name>H8Z269_9GAMM</name>
<keyword evidence="9 11" id="KW-0704">Schiff base</keyword>
<proteinExistence type="inferred from homology"/>
<dbReference type="GO" id="GO:0005737">
    <property type="term" value="C:cytoplasm"/>
    <property type="evidence" value="ECO:0007669"/>
    <property type="project" value="UniProtKB-SubCell"/>
</dbReference>
<dbReference type="InterPro" id="IPR004730">
    <property type="entry name" value="Transaldolase_1"/>
</dbReference>
<dbReference type="EMBL" id="JH603169">
    <property type="protein sequence ID" value="EIC22631.1"/>
    <property type="molecule type" value="Genomic_DNA"/>
</dbReference>
<dbReference type="SUPFAM" id="SSF51569">
    <property type="entry name" value="Aldolase"/>
    <property type="match status" value="1"/>
</dbReference>
<dbReference type="PANTHER" id="PTHR10683:SF18">
    <property type="entry name" value="TRANSALDOLASE"/>
    <property type="match status" value="1"/>
</dbReference>
<dbReference type="PANTHER" id="PTHR10683">
    <property type="entry name" value="TRANSALDOLASE"/>
    <property type="match status" value="1"/>
</dbReference>
<dbReference type="GO" id="GO:0005975">
    <property type="term" value="P:carbohydrate metabolic process"/>
    <property type="evidence" value="ECO:0007669"/>
    <property type="project" value="InterPro"/>
</dbReference>
<feature type="active site" description="Schiff-base intermediate with substrate" evidence="11">
    <location>
        <position position="132"/>
    </location>
</feature>
<keyword evidence="13" id="KW-1185">Reference proteome</keyword>
<dbReference type="NCBIfam" id="TIGR00874">
    <property type="entry name" value="talAB"/>
    <property type="match status" value="1"/>
</dbReference>
<dbReference type="UniPathway" id="UPA00115">
    <property type="reaction ID" value="UER00414"/>
</dbReference>
<dbReference type="GO" id="GO:0009052">
    <property type="term" value="P:pentose-phosphate shunt, non-oxidative branch"/>
    <property type="evidence" value="ECO:0007669"/>
    <property type="project" value="TreeGrafter"/>
</dbReference>
<evidence type="ECO:0000256" key="1">
    <source>
        <dbReference type="ARBA" id="ARBA00003518"/>
    </source>
</evidence>
<evidence type="ECO:0000256" key="8">
    <source>
        <dbReference type="ARBA" id="ARBA00023126"/>
    </source>
</evidence>
<dbReference type="InterPro" id="IPR013785">
    <property type="entry name" value="Aldolase_TIM"/>
</dbReference>
<evidence type="ECO:0000256" key="10">
    <source>
        <dbReference type="ARBA" id="ARBA00048810"/>
    </source>
</evidence>
<dbReference type="STRING" id="631362.Thi970DRAFT_02909"/>
<evidence type="ECO:0000256" key="9">
    <source>
        <dbReference type="ARBA" id="ARBA00023270"/>
    </source>
</evidence>
<protein>
    <recommendedName>
        <fullName evidence="5 11">Transaldolase</fullName>
        <ecNumber evidence="5 11">2.2.1.2</ecNumber>
    </recommendedName>
</protein>
<dbReference type="InterPro" id="IPR001585">
    <property type="entry name" value="TAL/FSA"/>
</dbReference>
<dbReference type="Gene3D" id="3.20.20.70">
    <property type="entry name" value="Aldolase class I"/>
    <property type="match status" value="1"/>
</dbReference>
<dbReference type="GO" id="GO:0004801">
    <property type="term" value="F:transaldolase activity"/>
    <property type="evidence" value="ECO:0007669"/>
    <property type="project" value="UniProtKB-UniRule"/>
</dbReference>
<gene>
    <name evidence="11" type="primary">tal</name>
    <name evidence="12" type="ORF">Thi970DRAFT_02909</name>
</gene>
<evidence type="ECO:0000256" key="2">
    <source>
        <dbReference type="ARBA" id="ARBA00004496"/>
    </source>
</evidence>
<dbReference type="RefSeq" id="WP_009149584.1">
    <property type="nucleotide sequence ID" value="NZ_CP121471.1"/>
</dbReference>
<evidence type="ECO:0000256" key="5">
    <source>
        <dbReference type="ARBA" id="ARBA00013151"/>
    </source>
</evidence>
<dbReference type="HOGENOM" id="CLU_047470_0_1_6"/>
<organism evidence="12 13">
    <name type="scientific">Thiorhodovibrio frisius</name>
    <dbReference type="NCBI Taxonomy" id="631362"/>
    <lineage>
        <taxon>Bacteria</taxon>
        <taxon>Pseudomonadati</taxon>
        <taxon>Pseudomonadota</taxon>
        <taxon>Gammaproteobacteria</taxon>
        <taxon>Chromatiales</taxon>
        <taxon>Chromatiaceae</taxon>
        <taxon>Thiorhodovibrio</taxon>
    </lineage>
</organism>
<evidence type="ECO:0000256" key="6">
    <source>
        <dbReference type="ARBA" id="ARBA00022490"/>
    </source>
</evidence>
<accession>H8Z269</accession>
<keyword evidence="8 11" id="KW-0570">Pentose shunt</keyword>
<dbReference type="Pfam" id="PF00923">
    <property type="entry name" value="TAL_FSA"/>
    <property type="match status" value="1"/>
</dbReference>
<comment type="catalytic activity">
    <reaction evidence="10 11">
        <text>D-sedoheptulose 7-phosphate + D-glyceraldehyde 3-phosphate = D-erythrose 4-phosphate + beta-D-fructose 6-phosphate</text>
        <dbReference type="Rhea" id="RHEA:17053"/>
        <dbReference type="ChEBI" id="CHEBI:16897"/>
        <dbReference type="ChEBI" id="CHEBI:57483"/>
        <dbReference type="ChEBI" id="CHEBI:57634"/>
        <dbReference type="ChEBI" id="CHEBI:59776"/>
        <dbReference type="EC" id="2.2.1.2"/>
    </reaction>
</comment>
<keyword evidence="7 11" id="KW-0808">Transferase</keyword>
<dbReference type="AlphaFoldDB" id="H8Z269"/>
<evidence type="ECO:0000256" key="3">
    <source>
        <dbReference type="ARBA" id="ARBA00004857"/>
    </source>
</evidence>
<evidence type="ECO:0000256" key="11">
    <source>
        <dbReference type="HAMAP-Rule" id="MF_00492"/>
    </source>
</evidence>
<comment type="subcellular location">
    <subcellularLocation>
        <location evidence="2 11">Cytoplasm</location>
    </subcellularLocation>
</comment>
<reference evidence="13" key="1">
    <citation type="submission" date="2011-06" db="EMBL/GenBank/DDBJ databases">
        <authorList>
            <consortium name="US DOE Joint Genome Institute (JGI-PGF)"/>
            <person name="Lucas S."/>
            <person name="Han J."/>
            <person name="Lapidus A."/>
            <person name="Cheng J.-F."/>
            <person name="Goodwin L."/>
            <person name="Pitluck S."/>
            <person name="Peters L."/>
            <person name="Land M.L."/>
            <person name="Hauser L."/>
            <person name="Vogl K."/>
            <person name="Liu Z."/>
            <person name="Overmann J."/>
            <person name="Frigaard N.-U."/>
            <person name="Bryant D.A."/>
            <person name="Woyke T.J."/>
        </authorList>
    </citation>
    <scope>NUCLEOTIDE SEQUENCE [LARGE SCALE GENOMIC DNA]</scope>
    <source>
        <strain evidence="13">970</strain>
    </source>
</reference>
<dbReference type="eggNOG" id="COG0176">
    <property type="taxonomic scope" value="Bacteria"/>
</dbReference>
<dbReference type="HAMAP" id="MF_00492">
    <property type="entry name" value="Transaldolase_1"/>
    <property type="match status" value="1"/>
</dbReference>
<dbReference type="NCBIfam" id="NF009001">
    <property type="entry name" value="PRK12346.1"/>
    <property type="match status" value="1"/>
</dbReference>
<evidence type="ECO:0000313" key="12">
    <source>
        <dbReference type="EMBL" id="EIC22631.1"/>
    </source>
</evidence>
<dbReference type="PROSITE" id="PS01054">
    <property type="entry name" value="TRANSALDOLASE_1"/>
    <property type="match status" value="1"/>
</dbReference>
<dbReference type="FunFam" id="3.20.20.70:FF:000002">
    <property type="entry name" value="Transaldolase"/>
    <property type="match status" value="1"/>
</dbReference>
<comment type="similarity">
    <text evidence="4 11">Belongs to the transaldolase family. Type 1 subfamily.</text>
</comment>
<keyword evidence="6 11" id="KW-0963">Cytoplasm</keyword>
<evidence type="ECO:0000313" key="13">
    <source>
        <dbReference type="Proteomes" id="UP000002964"/>
    </source>
</evidence>